<dbReference type="KEGG" id="csg:Cylst_5237"/>
<dbReference type="AlphaFoldDB" id="K9X5C4"/>
<sequence>MLEPIATEQTFVTNLEKFLSVADNFVRRYYSGESEDLDMTCILEKITDLASDATAAHREFEQELIQERKDLIADYHDSSWA</sequence>
<name>K9X5C4_9NOST</name>
<organism evidence="1 2">
    <name type="scientific">Cylindrospermum stagnale PCC 7417</name>
    <dbReference type="NCBI Taxonomy" id="56107"/>
    <lineage>
        <taxon>Bacteria</taxon>
        <taxon>Bacillati</taxon>
        <taxon>Cyanobacteriota</taxon>
        <taxon>Cyanophyceae</taxon>
        <taxon>Nostocales</taxon>
        <taxon>Nostocaceae</taxon>
        <taxon>Cylindrospermum</taxon>
    </lineage>
</organism>
<dbReference type="RefSeq" id="WP_015210506.1">
    <property type="nucleotide sequence ID" value="NC_019757.1"/>
</dbReference>
<dbReference type="OrthoDB" id="515582at2"/>
<accession>K9X5C4</accession>
<dbReference type="HOGENOM" id="CLU_2572838_0_0_3"/>
<dbReference type="Proteomes" id="UP000010475">
    <property type="component" value="Chromosome"/>
</dbReference>
<reference evidence="1 2" key="1">
    <citation type="submission" date="2012-06" db="EMBL/GenBank/DDBJ databases">
        <title>Finished chromosome of genome of Cylindrospermum stagnale PCC 7417.</title>
        <authorList>
            <consortium name="US DOE Joint Genome Institute"/>
            <person name="Gugger M."/>
            <person name="Coursin T."/>
            <person name="Rippka R."/>
            <person name="Tandeau De Marsac N."/>
            <person name="Huntemann M."/>
            <person name="Wei C.-L."/>
            <person name="Han J."/>
            <person name="Detter J.C."/>
            <person name="Han C."/>
            <person name="Tapia R."/>
            <person name="Chen A."/>
            <person name="Kyrpides N."/>
            <person name="Mavromatis K."/>
            <person name="Markowitz V."/>
            <person name="Szeto E."/>
            <person name="Ivanova N."/>
            <person name="Pagani I."/>
            <person name="Pati A."/>
            <person name="Goodwin L."/>
            <person name="Nordberg H.P."/>
            <person name="Cantor M.N."/>
            <person name="Hua S.X."/>
            <person name="Woyke T."/>
            <person name="Kerfeld C.A."/>
        </authorList>
    </citation>
    <scope>NUCLEOTIDE SEQUENCE [LARGE SCALE GENOMIC DNA]</scope>
    <source>
        <strain evidence="1 2">PCC 7417</strain>
    </source>
</reference>
<gene>
    <name evidence="1" type="ORF">Cylst_5237</name>
</gene>
<protein>
    <submittedName>
        <fullName evidence="1">Uncharacterized protein</fullName>
    </submittedName>
</protein>
<dbReference type="STRING" id="56107.Cylst_5237"/>
<evidence type="ECO:0000313" key="1">
    <source>
        <dbReference type="EMBL" id="AFZ27271.1"/>
    </source>
</evidence>
<proteinExistence type="predicted"/>
<evidence type="ECO:0000313" key="2">
    <source>
        <dbReference type="Proteomes" id="UP000010475"/>
    </source>
</evidence>
<dbReference type="eggNOG" id="ENOG5030FSB">
    <property type="taxonomic scope" value="Bacteria"/>
</dbReference>
<keyword evidence="2" id="KW-1185">Reference proteome</keyword>
<dbReference type="EMBL" id="CP003642">
    <property type="protein sequence ID" value="AFZ27271.1"/>
    <property type="molecule type" value="Genomic_DNA"/>
</dbReference>